<proteinExistence type="predicted"/>
<comment type="caution">
    <text evidence="1">The sequence shown here is derived from an EMBL/GenBank/DDBJ whole genome shotgun (WGS) entry which is preliminary data.</text>
</comment>
<organism evidence="1 2">
    <name type="scientific">Persea americana</name>
    <name type="common">Avocado</name>
    <dbReference type="NCBI Taxonomy" id="3435"/>
    <lineage>
        <taxon>Eukaryota</taxon>
        <taxon>Viridiplantae</taxon>
        <taxon>Streptophyta</taxon>
        <taxon>Embryophyta</taxon>
        <taxon>Tracheophyta</taxon>
        <taxon>Spermatophyta</taxon>
        <taxon>Magnoliopsida</taxon>
        <taxon>Magnoliidae</taxon>
        <taxon>Laurales</taxon>
        <taxon>Lauraceae</taxon>
        <taxon>Persea</taxon>
    </lineage>
</organism>
<name>A0ACC2L7J0_PERAE</name>
<dbReference type="EMBL" id="CM056815">
    <property type="protein sequence ID" value="KAJ8629486.1"/>
    <property type="molecule type" value="Genomic_DNA"/>
</dbReference>
<dbReference type="Proteomes" id="UP001234297">
    <property type="component" value="Chromosome 7"/>
</dbReference>
<reference evidence="1 2" key="1">
    <citation type="journal article" date="2022" name="Hortic Res">
        <title>A haplotype resolved chromosomal level avocado genome allows analysis of novel avocado genes.</title>
        <authorList>
            <person name="Nath O."/>
            <person name="Fletcher S.J."/>
            <person name="Hayward A."/>
            <person name="Shaw L.M."/>
            <person name="Masouleh A.K."/>
            <person name="Furtado A."/>
            <person name="Henry R.J."/>
            <person name="Mitter N."/>
        </authorList>
    </citation>
    <scope>NUCLEOTIDE SEQUENCE [LARGE SCALE GENOMIC DNA]</scope>
    <source>
        <strain evidence="2">cv. Hass</strain>
    </source>
</reference>
<gene>
    <name evidence="1" type="ORF">MRB53_022809</name>
</gene>
<evidence type="ECO:0000313" key="2">
    <source>
        <dbReference type="Proteomes" id="UP001234297"/>
    </source>
</evidence>
<sequence>MHDYLHQIKVLADQLATCGSPIRDEDLILHTLAGFPSLYRPFQTAIRARPRHDPVSLEELHTLLICEELILTEDATTESSTAFNARQTGPQRSSPPGNSTTFHN</sequence>
<protein>
    <submittedName>
        <fullName evidence="1">Uncharacterized protein</fullName>
    </submittedName>
</protein>
<accession>A0ACC2L7J0</accession>
<keyword evidence="2" id="KW-1185">Reference proteome</keyword>
<evidence type="ECO:0000313" key="1">
    <source>
        <dbReference type="EMBL" id="KAJ8629486.1"/>
    </source>
</evidence>